<reference evidence="3 4" key="1">
    <citation type="submission" date="2016-10" db="EMBL/GenBank/DDBJ databases">
        <authorList>
            <person name="de Groot N.N."/>
        </authorList>
    </citation>
    <scope>NUCLEOTIDE SEQUENCE [LARGE SCALE GENOMIC DNA]</scope>
    <source>
        <strain evidence="3 4">SLAS-1</strain>
    </source>
</reference>
<dbReference type="GO" id="GO:0046872">
    <property type="term" value="F:metal ion binding"/>
    <property type="evidence" value="ECO:0007669"/>
    <property type="project" value="UniProtKB-KW"/>
</dbReference>
<sequence length="125" mass="14034">MSETGIIVLGHGSRADKSNKMFYNLIDKLDRRLEDQRVEGAAMELTNPTLEERVAELAGDGIEKIVILPLFLFPGIHVQEDIPAQVDELAEKYPGIEFSIGDIIGDDSRLVDIIVDRWKGVNEWN</sequence>
<accession>A0A1G9Q301</accession>
<name>A0A1G9Q301_9FIRM</name>
<dbReference type="SUPFAM" id="SSF53800">
    <property type="entry name" value="Chelatase"/>
    <property type="match status" value="1"/>
</dbReference>
<gene>
    <name evidence="3" type="ORF">SAMN04488692_11531</name>
</gene>
<dbReference type="AlphaFoldDB" id="A0A1G9Q301"/>
<dbReference type="Proteomes" id="UP000199476">
    <property type="component" value="Unassembled WGS sequence"/>
</dbReference>
<keyword evidence="4" id="KW-1185">Reference proteome</keyword>
<proteinExistence type="predicted"/>
<dbReference type="OrthoDB" id="9797895at2"/>
<evidence type="ECO:0000313" key="3">
    <source>
        <dbReference type="EMBL" id="SDM05418.1"/>
    </source>
</evidence>
<dbReference type="PANTHER" id="PTHR33542:SF3">
    <property type="entry name" value="SIROHYDROCHLORIN FERROCHELATASE, CHLOROPLASTIC"/>
    <property type="match status" value="1"/>
</dbReference>
<organism evidence="3 4">
    <name type="scientific">Halarsenatibacter silvermanii</name>
    <dbReference type="NCBI Taxonomy" id="321763"/>
    <lineage>
        <taxon>Bacteria</taxon>
        <taxon>Bacillati</taxon>
        <taxon>Bacillota</taxon>
        <taxon>Clostridia</taxon>
        <taxon>Halanaerobiales</taxon>
        <taxon>Halarsenatibacteraceae</taxon>
        <taxon>Halarsenatibacter</taxon>
    </lineage>
</organism>
<dbReference type="STRING" id="321763.SAMN04488692_11531"/>
<keyword evidence="1" id="KW-0479">Metal-binding</keyword>
<keyword evidence="2" id="KW-0456">Lyase</keyword>
<evidence type="ECO:0000256" key="2">
    <source>
        <dbReference type="ARBA" id="ARBA00023239"/>
    </source>
</evidence>
<evidence type="ECO:0000313" key="4">
    <source>
        <dbReference type="Proteomes" id="UP000199476"/>
    </source>
</evidence>
<evidence type="ECO:0000256" key="1">
    <source>
        <dbReference type="ARBA" id="ARBA00022723"/>
    </source>
</evidence>
<dbReference type="InterPro" id="IPR050963">
    <property type="entry name" value="Sirohydro_Cobaltochel/CbiX"/>
</dbReference>
<dbReference type="PANTHER" id="PTHR33542">
    <property type="entry name" value="SIROHYDROCHLORIN FERROCHELATASE, CHLOROPLASTIC"/>
    <property type="match status" value="1"/>
</dbReference>
<dbReference type="RefSeq" id="WP_089760745.1">
    <property type="nucleotide sequence ID" value="NZ_FNGO01000015.1"/>
</dbReference>
<dbReference type="EMBL" id="FNGO01000015">
    <property type="protein sequence ID" value="SDM05418.1"/>
    <property type="molecule type" value="Genomic_DNA"/>
</dbReference>
<dbReference type="GO" id="GO:0016829">
    <property type="term" value="F:lyase activity"/>
    <property type="evidence" value="ECO:0007669"/>
    <property type="project" value="UniProtKB-KW"/>
</dbReference>
<dbReference type="Pfam" id="PF01903">
    <property type="entry name" value="CbiX"/>
    <property type="match status" value="1"/>
</dbReference>
<dbReference type="CDD" id="cd03416">
    <property type="entry name" value="CbiX_SirB_N"/>
    <property type="match status" value="1"/>
</dbReference>
<protein>
    <submittedName>
        <fullName evidence="3">CbiX protein</fullName>
    </submittedName>
</protein>
<dbReference type="InterPro" id="IPR002762">
    <property type="entry name" value="CbiX-like"/>
</dbReference>
<dbReference type="Gene3D" id="3.40.50.1400">
    <property type="match status" value="1"/>
</dbReference>